<evidence type="ECO:0000256" key="13">
    <source>
        <dbReference type="ARBA" id="ARBA00031903"/>
    </source>
</evidence>
<dbReference type="GO" id="GO:0004861">
    <property type="term" value="F:cyclin-dependent protein serine/threonine kinase inhibitor activity"/>
    <property type="evidence" value="ECO:0007669"/>
    <property type="project" value="InterPro"/>
</dbReference>
<evidence type="ECO:0000256" key="1">
    <source>
        <dbReference type="ARBA" id="ARBA00004123"/>
    </source>
</evidence>
<evidence type="ECO:0000256" key="11">
    <source>
        <dbReference type="ARBA" id="ARBA00023242"/>
    </source>
</evidence>
<dbReference type="Gene3D" id="4.10.365.10">
    <property type="entry name" value="p27"/>
    <property type="match status" value="1"/>
</dbReference>
<keyword evidence="7" id="KW-0597">Phosphoprotein</keyword>
<evidence type="ECO:0000256" key="3">
    <source>
        <dbReference type="ARBA" id="ARBA00004496"/>
    </source>
</evidence>
<dbReference type="AlphaFoldDB" id="A0A6P7NAM5"/>
<gene>
    <name evidence="19" type="primary">cdkn1ba</name>
</gene>
<dbReference type="GO" id="GO:0045930">
    <property type="term" value="P:negative regulation of mitotic cell cycle"/>
    <property type="evidence" value="ECO:0007669"/>
    <property type="project" value="TreeGrafter"/>
</dbReference>
<evidence type="ECO:0000256" key="6">
    <source>
        <dbReference type="ARBA" id="ARBA00022490"/>
    </source>
</evidence>
<evidence type="ECO:0000313" key="18">
    <source>
        <dbReference type="Proteomes" id="UP000515150"/>
    </source>
</evidence>
<dbReference type="GO" id="GO:0008285">
    <property type="term" value="P:negative regulation of cell population proliferation"/>
    <property type="evidence" value="ECO:0007669"/>
    <property type="project" value="TreeGrafter"/>
</dbReference>
<comment type="similarity">
    <text evidence="4">Belongs to the CDI family.</text>
</comment>
<evidence type="ECO:0000256" key="10">
    <source>
        <dbReference type="ARBA" id="ARBA00023013"/>
    </source>
</evidence>
<evidence type="ECO:0000256" key="8">
    <source>
        <dbReference type="ARBA" id="ARBA00022753"/>
    </source>
</evidence>
<keyword evidence="10 19" id="KW-0649">Protein kinase inhibitor</keyword>
<keyword evidence="8" id="KW-0967">Endosome</keyword>
<dbReference type="GO" id="GO:0000082">
    <property type="term" value="P:G1/S transition of mitotic cell cycle"/>
    <property type="evidence" value="ECO:0007669"/>
    <property type="project" value="TreeGrafter"/>
</dbReference>
<sequence>MCNKMSDVRLSNASPTLERVDPRQPDNVRPPVRRNLFGRPDPEELRRNVAALIQDDVQAFIERYNFDPVEERPLSPHTFEWEEDGDAPEFFRRAPHGNQRPRREADLPGDDNGQDAAERSGTQPDRQRERNGSRKRGAGALGPCSSDGQNKRSHTDDEEDDDENQSKGAGSRAVNAAERPGLPEGSAEVR</sequence>
<evidence type="ECO:0000313" key="19">
    <source>
        <dbReference type="RefSeq" id="XP_029016626.1"/>
    </source>
</evidence>
<protein>
    <recommendedName>
        <fullName evidence="5">Cyclin-dependent kinase inhibitor 1B</fullName>
    </recommendedName>
    <alternativeName>
        <fullName evidence="14">Cyclin-dependent kinase inhibitor p27</fullName>
    </alternativeName>
    <alternativeName>
        <fullName evidence="13">p27Kip1</fullName>
    </alternativeName>
</protein>
<dbReference type="GO" id="GO:0005768">
    <property type="term" value="C:endosome"/>
    <property type="evidence" value="ECO:0007669"/>
    <property type="project" value="UniProtKB-SubCell"/>
</dbReference>
<keyword evidence="6" id="KW-0963">Cytoplasm</keyword>
<feature type="region of interest" description="Disordered" evidence="16">
    <location>
        <begin position="1"/>
        <end position="43"/>
    </location>
</feature>
<name>A0A6P7NAM5_BETSP</name>
<dbReference type="PANTHER" id="PTHR10265">
    <property type="entry name" value="CYCLIN-DEPENDENT KINASE INHIBITOR 1"/>
    <property type="match status" value="1"/>
</dbReference>
<evidence type="ECO:0000256" key="15">
    <source>
        <dbReference type="ARBA" id="ARBA00045727"/>
    </source>
</evidence>
<dbReference type="GO" id="GO:0005634">
    <property type="term" value="C:nucleus"/>
    <property type="evidence" value="ECO:0007669"/>
    <property type="project" value="UniProtKB-SubCell"/>
</dbReference>
<feature type="domain" description="Cyclin-dependent kinase inhibitor" evidence="17">
    <location>
        <begin position="35"/>
        <end position="83"/>
    </location>
</feature>
<reference evidence="19" key="1">
    <citation type="submission" date="2025-08" db="UniProtKB">
        <authorList>
            <consortium name="RefSeq"/>
        </authorList>
    </citation>
    <scope>IDENTIFICATION</scope>
</reference>
<dbReference type="Pfam" id="PF02234">
    <property type="entry name" value="CDI"/>
    <property type="match status" value="1"/>
</dbReference>
<dbReference type="CTD" id="402862"/>
<dbReference type="InterPro" id="IPR044898">
    <property type="entry name" value="CDI_dom_sf"/>
</dbReference>
<dbReference type="InParanoid" id="A0A6P7NAM5"/>
<dbReference type="RefSeq" id="XP_029016626.1">
    <property type="nucleotide sequence ID" value="XM_029160793.3"/>
</dbReference>
<feature type="region of interest" description="Disordered" evidence="16">
    <location>
        <begin position="68"/>
        <end position="190"/>
    </location>
</feature>
<comment type="subcellular location">
    <subcellularLocation>
        <location evidence="3">Cytoplasm</location>
    </subcellularLocation>
    <subcellularLocation>
        <location evidence="2">Endosome</location>
    </subcellularLocation>
    <subcellularLocation>
        <location evidence="1">Nucleus</location>
    </subcellularLocation>
</comment>
<evidence type="ECO:0000256" key="16">
    <source>
        <dbReference type="SAM" id="MobiDB-lite"/>
    </source>
</evidence>
<keyword evidence="11" id="KW-0539">Nucleus</keyword>
<dbReference type="PANTHER" id="PTHR10265:SF9">
    <property type="entry name" value="CYCLIN-DEPENDENT KINASE INHIBITOR 1B"/>
    <property type="match status" value="1"/>
</dbReference>
<dbReference type="GO" id="GO:0051087">
    <property type="term" value="F:protein-folding chaperone binding"/>
    <property type="evidence" value="ECO:0007669"/>
    <property type="project" value="TreeGrafter"/>
</dbReference>
<evidence type="ECO:0000256" key="9">
    <source>
        <dbReference type="ARBA" id="ARBA00022843"/>
    </source>
</evidence>
<dbReference type="Proteomes" id="UP000515150">
    <property type="component" value="Chromosome 9"/>
</dbReference>
<dbReference type="OrthoDB" id="6373236at2759"/>
<evidence type="ECO:0000256" key="2">
    <source>
        <dbReference type="ARBA" id="ARBA00004177"/>
    </source>
</evidence>
<evidence type="ECO:0000256" key="7">
    <source>
        <dbReference type="ARBA" id="ARBA00022553"/>
    </source>
</evidence>
<evidence type="ECO:0000259" key="17">
    <source>
        <dbReference type="Pfam" id="PF02234"/>
    </source>
</evidence>
<organism evidence="18 19">
    <name type="scientific">Betta splendens</name>
    <name type="common">Siamese fighting fish</name>
    <dbReference type="NCBI Taxonomy" id="158456"/>
    <lineage>
        <taxon>Eukaryota</taxon>
        <taxon>Metazoa</taxon>
        <taxon>Chordata</taxon>
        <taxon>Craniata</taxon>
        <taxon>Vertebrata</taxon>
        <taxon>Euteleostomi</taxon>
        <taxon>Actinopterygii</taxon>
        <taxon>Neopterygii</taxon>
        <taxon>Teleostei</taxon>
        <taxon>Neoteleostei</taxon>
        <taxon>Acanthomorphata</taxon>
        <taxon>Anabantaria</taxon>
        <taxon>Anabantiformes</taxon>
        <taxon>Anabantoidei</taxon>
        <taxon>Osphronemidae</taxon>
        <taxon>Betta</taxon>
    </lineage>
</organism>
<evidence type="ECO:0000256" key="4">
    <source>
        <dbReference type="ARBA" id="ARBA00006726"/>
    </source>
</evidence>
<dbReference type="KEGG" id="bspl:114861503"/>
<dbReference type="GeneID" id="114861503"/>
<keyword evidence="12" id="KW-0131">Cell cycle</keyword>
<dbReference type="InterPro" id="IPR003175">
    <property type="entry name" value="CDI_dom"/>
</dbReference>
<keyword evidence="18" id="KW-1185">Reference proteome</keyword>
<proteinExistence type="inferred from homology"/>
<accession>A0A6P7NAM5</accession>
<evidence type="ECO:0000256" key="5">
    <source>
        <dbReference type="ARBA" id="ARBA00014547"/>
    </source>
</evidence>
<comment type="function">
    <text evidence="15">Important regulator of cell cycle progression. Inhibits the kinase activity of CDK2 bound to cyclin A, but has little inhibitory activity on CDK2 bound to SPDYA. Involved in G1 arrest. Potent inhibitor of cyclin E- and cyclin A-CDK2 complexes. Forms a complex with cyclin type D-CDK4 complexes and is involved in the assembly, stability, and modulation of CCND1-CDK4 complex activation. Acts either as an inhibitor or an activator of cyclin type D-CDK4 complexes depending on its phosphorylation state and/or stoichometry.</text>
</comment>
<keyword evidence="9" id="KW-0832">Ubl conjugation</keyword>
<evidence type="ECO:0000256" key="14">
    <source>
        <dbReference type="ARBA" id="ARBA00031925"/>
    </source>
</evidence>
<evidence type="ECO:0000256" key="12">
    <source>
        <dbReference type="ARBA" id="ARBA00023306"/>
    </source>
</evidence>